<name>A0A1B6PC37_SORBI</name>
<dbReference type="EMBL" id="CM000767">
    <property type="protein sequence ID" value="KXG23282.1"/>
    <property type="molecule type" value="Genomic_DNA"/>
</dbReference>
<dbReference type="Gramene" id="KXG23282">
    <property type="protein sequence ID" value="KXG23282"/>
    <property type="gene ID" value="SORBI_3008G078500"/>
</dbReference>
<accession>A0A1B6PC37</accession>
<dbReference type="Proteomes" id="UP000000768">
    <property type="component" value="Chromosome 8"/>
</dbReference>
<reference evidence="2" key="2">
    <citation type="journal article" date="2018" name="Plant J.">
        <title>The Sorghum bicolor reference genome: improved assembly, gene annotations, a transcriptome atlas, and signatures of genome organization.</title>
        <authorList>
            <person name="McCormick R.F."/>
            <person name="Truong S.K."/>
            <person name="Sreedasyam A."/>
            <person name="Jenkins J."/>
            <person name="Shu S."/>
            <person name="Sims D."/>
            <person name="Kennedy M."/>
            <person name="Amirebrahimi M."/>
            <person name="Weers B.D."/>
            <person name="McKinley B."/>
            <person name="Mattison A."/>
            <person name="Morishige D.T."/>
            <person name="Grimwood J."/>
            <person name="Schmutz J."/>
            <person name="Mullet J.E."/>
        </authorList>
    </citation>
    <scope>NUCLEOTIDE SEQUENCE [LARGE SCALE GENOMIC DNA]</scope>
    <source>
        <strain evidence="2">cv. BTx623</strain>
    </source>
</reference>
<proteinExistence type="predicted"/>
<keyword evidence="2" id="KW-1185">Reference proteome</keyword>
<sequence length="68" mass="7113">MIQRTNIRGCLFGPGSQAARGLVCLPECPPEPGSTVLKAPWSLATAKQNPVSFLPGTVHSIILSAIIT</sequence>
<reference evidence="1 2" key="1">
    <citation type="journal article" date="2009" name="Nature">
        <title>The Sorghum bicolor genome and the diversification of grasses.</title>
        <authorList>
            <person name="Paterson A.H."/>
            <person name="Bowers J.E."/>
            <person name="Bruggmann R."/>
            <person name="Dubchak I."/>
            <person name="Grimwood J."/>
            <person name="Gundlach H."/>
            <person name="Haberer G."/>
            <person name="Hellsten U."/>
            <person name="Mitros T."/>
            <person name="Poliakov A."/>
            <person name="Schmutz J."/>
            <person name="Spannagl M."/>
            <person name="Tang H."/>
            <person name="Wang X."/>
            <person name="Wicker T."/>
            <person name="Bharti A.K."/>
            <person name="Chapman J."/>
            <person name="Feltus F.A."/>
            <person name="Gowik U."/>
            <person name="Grigoriev I.V."/>
            <person name="Lyons E."/>
            <person name="Maher C.A."/>
            <person name="Martis M."/>
            <person name="Narechania A."/>
            <person name="Otillar R.P."/>
            <person name="Penning B.W."/>
            <person name="Salamov A.A."/>
            <person name="Wang Y."/>
            <person name="Zhang L."/>
            <person name="Carpita N.C."/>
            <person name="Freeling M."/>
            <person name="Gingle A.R."/>
            <person name="Hash C.T."/>
            <person name="Keller B."/>
            <person name="Klein P."/>
            <person name="Kresovich S."/>
            <person name="McCann M.C."/>
            <person name="Ming R."/>
            <person name="Peterson D.G."/>
            <person name="Mehboob-ur-Rahman"/>
            <person name="Ware D."/>
            <person name="Westhoff P."/>
            <person name="Mayer K.F."/>
            <person name="Messing J."/>
            <person name="Rokhsar D.S."/>
        </authorList>
    </citation>
    <scope>NUCLEOTIDE SEQUENCE [LARGE SCALE GENOMIC DNA]</scope>
    <source>
        <strain evidence="2">cv. BTx623</strain>
    </source>
</reference>
<evidence type="ECO:0000313" key="2">
    <source>
        <dbReference type="Proteomes" id="UP000000768"/>
    </source>
</evidence>
<protein>
    <submittedName>
        <fullName evidence="1">Uncharacterized protein</fullName>
    </submittedName>
</protein>
<organism evidence="1 2">
    <name type="scientific">Sorghum bicolor</name>
    <name type="common">Sorghum</name>
    <name type="synonym">Sorghum vulgare</name>
    <dbReference type="NCBI Taxonomy" id="4558"/>
    <lineage>
        <taxon>Eukaryota</taxon>
        <taxon>Viridiplantae</taxon>
        <taxon>Streptophyta</taxon>
        <taxon>Embryophyta</taxon>
        <taxon>Tracheophyta</taxon>
        <taxon>Spermatophyta</taxon>
        <taxon>Magnoliopsida</taxon>
        <taxon>Liliopsida</taxon>
        <taxon>Poales</taxon>
        <taxon>Poaceae</taxon>
        <taxon>PACMAD clade</taxon>
        <taxon>Panicoideae</taxon>
        <taxon>Andropogonodae</taxon>
        <taxon>Andropogoneae</taxon>
        <taxon>Sorghinae</taxon>
        <taxon>Sorghum</taxon>
    </lineage>
</organism>
<dbReference type="AlphaFoldDB" id="A0A1B6PC37"/>
<gene>
    <name evidence="1" type="ORF">SORBI_3008G078500</name>
</gene>
<evidence type="ECO:0000313" key="1">
    <source>
        <dbReference type="EMBL" id="KXG23282.1"/>
    </source>
</evidence>
<dbReference type="InParanoid" id="A0A1B6PC37"/>